<evidence type="ECO:0000256" key="1">
    <source>
        <dbReference type="SAM" id="MobiDB-lite"/>
    </source>
</evidence>
<feature type="region of interest" description="Disordered" evidence="1">
    <location>
        <begin position="381"/>
        <end position="400"/>
    </location>
</feature>
<dbReference type="AlphaFoldDB" id="A0A2A9NHP2"/>
<feature type="transmembrane region" description="Helical" evidence="2">
    <location>
        <begin position="534"/>
        <end position="554"/>
    </location>
</feature>
<keyword evidence="2" id="KW-1133">Transmembrane helix</keyword>
<feature type="region of interest" description="Disordered" evidence="1">
    <location>
        <begin position="406"/>
        <end position="439"/>
    </location>
</feature>
<feature type="transmembrane region" description="Helical" evidence="2">
    <location>
        <begin position="147"/>
        <end position="169"/>
    </location>
</feature>
<feature type="transmembrane region" description="Helical" evidence="2">
    <location>
        <begin position="608"/>
        <end position="631"/>
    </location>
</feature>
<feature type="transmembrane region" description="Helical" evidence="2">
    <location>
        <begin position="638"/>
        <end position="661"/>
    </location>
</feature>
<keyword evidence="4" id="KW-1185">Reference proteome</keyword>
<dbReference type="EMBL" id="KZ302048">
    <property type="protein sequence ID" value="PFH48844.1"/>
    <property type="molecule type" value="Genomic_DNA"/>
</dbReference>
<name>A0A2A9NHP2_9AGAR</name>
<feature type="compositionally biased region" description="Low complexity" evidence="1">
    <location>
        <begin position="406"/>
        <end position="423"/>
    </location>
</feature>
<keyword evidence="2" id="KW-0812">Transmembrane</keyword>
<sequence>MRVYAGSLLASYLGNHLEGVSDLGLHLSSNSTQNSNHTSHKSKDGGGGGGGDTGVDRDNDEKPSLCPFLDPESLAHCKYKSWKDSQDSWSSGKRTLLGCIPEVEENRMEYERGNGGPSSDSESAVESMWHEQLESQGLFCGSYPRLLALYTLTPLTTLLTFAALVYFPYLVYPIQSPRNPSTYPPFLPFPLPELLISIAFSALTHLLRSALFSLASLTTSGISFFAPSWSPTHLGVLSTFLSTSLCTMTTNILRVASFAVLLTPLTFTSEDTSLPPDIPFLCTRNPAFRSVWWAALGWAATEAVIGITQGYQAIALYKDVLVSIQPSFQRNHSEQNFVRKDRHDSGTGTFVNLQDGNNKGKQTAIVGGGSSAVANLGSYEDVASSGHQEQQDVRKPVGWHGYGSTYSASGGTSNENSSATSAAHQPTSYTVHGPAGEHEPLLQKQGHLSAIASSRSSLASLSTRESAEEQHSSWRGPSDDGDEERMEVDDNSLQLQVDRDIDQLLAFRSREELEDAYGMPFIKIPVFISCLHRINALLLSLGFSLLLSAAYMHILTDSNKNSNKFQSITSEDHQLSSYASAVITSFSGPSSSFETPLPPPQHTPYHPILALFVTVLSLHFLLAIFHTPLFLPKFGVHTVVYMSFIVTLGTLFVALAVWGGLS</sequence>
<protein>
    <submittedName>
        <fullName evidence="3">Uncharacterized protein</fullName>
    </submittedName>
</protein>
<evidence type="ECO:0000313" key="3">
    <source>
        <dbReference type="EMBL" id="PFH48844.1"/>
    </source>
</evidence>
<feature type="compositionally biased region" description="Polar residues" evidence="1">
    <location>
        <begin position="346"/>
        <end position="361"/>
    </location>
</feature>
<organism evidence="3 4">
    <name type="scientific">Amanita thiersii Skay4041</name>
    <dbReference type="NCBI Taxonomy" id="703135"/>
    <lineage>
        <taxon>Eukaryota</taxon>
        <taxon>Fungi</taxon>
        <taxon>Dikarya</taxon>
        <taxon>Basidiomycota</taxon>
        <taxon>Agaricomycotina</taxon>
        <taxon>Agaricomycetes</taxon>
        <taxon>Agaricomycetidae</taxon>
        <taxon>Agaricales</taxon>
        <taxon>Pluteineae</taxon>
        <taxon>Amanitaceae</taxon>
        <taxon>Amanita</taxon>
    </lineage>
</organism>
<gene>
    <name evidence="3" type="ORF">AMATHDRAFT_5426</name>
</gene>
<keyword evidence="2" id="KW-0472">Membrane</keyword>
<feature type="compositionally biased region" description="Low complexity" evidence="1">
    <location>
        <begin position="28"/>
        <end position="37"/>
    </location>
</feature>
<dbReference type="OrthoDB" id="3364069at2759"/>
<feature type="compositionally biased region" description="Basic and acidic residues" evidence="1">
    <location>
        <begin position="54"/>
        <end position="63"/>
    </location>
</feature>
<feature type="region of interest" description="Disordered" evidence="1">
    <location>
        <begin position="340"/>
        <end position="366"/>
    </location>
</feature>
<feature type="region of interest" description="Disordered" evidence="1">
    <location>
        <begin position="459"/>
        <end position="485"/>
    </location>
</feature>
<reference evidence="3 4" key="1">
    <citation type="submission" date="2014-02" db="EMBL/GenBank/DDBJ databases">
        <title>Transposable element dynamics among asymbiotic and ectomycorrhizal Amanita fungi.</title>
        <authorList>
            <consortium name="DOE Joint Genome Institute"/>
            <person name="Hess J."/>
            <person name="Skrede I."/>
            <person name="Wolfe B."/>
            <person name="LaButti K."/>
            <person name="Ohm R.A."/>
            <person name="Grigoriev I.V."/>
            <person name="Pringle A."/>
        </authorList>
    </citation>
    <scope>NUCLEOTIDE SEQUENCE [LARGE SCALE GENOMIC DNA]</scope>
    <source>
        <strain evidence="3 4">SKay4041</strain>
    </source>
</reference>
<evidence type="ECO:0000256" key="2">
    <source>
        <dbReference type="SAM" id="Phobius"/>
    </source>
</evidence>
<accession>A0A2A9NHP2</accession>
<feature type="region of interest" description="Disordered" evidence="1">
    <location>
        <begin position="28"/>
        <end position="64"/>
    </location>
</feature>
<dbReference type="Proteomes" id="UP000242287">
    <property type="component" value="Unassembled WGS sequence"/>
</dbReference>
<evidence type="ECO:0000313" key="4">
    <source>
        <dbReference type="Proteomes" id="UP000242287"/>
    </source>
</evidence>
<proteinExistence type="predicted"/>
<dbReference type="STRING" id="703135.A0A2A9NHP2"/>